<dbReference type="Proteomes" id="UP000032352">
    <property type="component" value="Chromosome pTvir"/>
</dbReference>
<sequence length="255" mass="27845">MFELQKKGKRNFHNLTNRTLGRVNAIPHISKSRVAIHNILNDSSLPMDGEKNAARYRTRGVKKPTKADSIAQPFGGAILTSSDKIGREEPDGQDQNASLTSMTTFTKSPTKKGLSIEVEGENLFSSSDYPGGFRWTQTIDTNAPLGGTTTPYVDPRPNDDSKPFYWTDAEHASSPSTFKDKPWRPVPASGTTWWTATLALNGVDDAKKKVTAFDAMSYGFTLDSSGTVTLVEPTSVSLTGHQSVLSSEFSSWTFS</sequence>
<feature type="compositionally biased region" description="Polar residues" evidence="1">
    <location>
        <begin position="139"/>
        <end position="151"/>
    </location>
</feature>
<gene>
    <name evidence="2" type="ORF">SG34_031980</name>
</gene>
<protein>
    <submittedName>
        <fullName evidence="2">Uncharacterized protein</fullName>
    </submittedName>
</protein>
<dbReference type="KEGG" id="tvd:SG34_031980"/>
<accession>A0AAE9Z9D8</accession>
<dbReference type="EMBL" id="CP059734">
    <property type="protein sequence ID" value="WDE08544.1"/>
    <property type="molecule type" value="Genomic_DNA"/>
</dbReference>
<keyword evidence="3" id="KW-1185">Reference proteome</keyword>
<evidence type="ECO:0000313" key="3">
    <source>
        <dbReference type="Proteomes" id="UP000032352"/>
    </source>
</evidence>
<evidence type="ECO:0000313" key="2">
    <source>
        <dbReference type="EMBL" id="WDE08544.1"/>
    </source>
</evidence>
<organism evidence="2 3">
    <name type="scientific">Thalassomonas viridans</name>
    <dbReference type="NCBI Taxonomy" id="137584"/>
    <lineage>
        <taxon>Bacteria</taxon>
        <taxon>Pseudomonadati</taxon>
        <taxon>Pseudomonadota</taxon>
        <taxon>Gammaproteobacteria</taxon>
        <taxon>Alteromonadales</taxon>
        <taxon>Colwelliaceae</taxon>
        <taxon>Thalassomonas</taxon>
    </lineage>
</organism>
<name>A0AAE9Z9D8_9GAMM</name>
<feature type="region of interest" description="Disordered" evidence="1">
    <location>
        <begin position="139"/>
        <end position="158"/>
    </location>
</feature>
<proteinExistence type="predicted"/>
<reference evidence="2 3" key="2">
    <citation type="journal article" date="2022" name="Mar. Drugs">
        <title>Bioassay-Guided Fractionation Leads to the Detection of Cholic Acid Generated by the Rare Thalassomonas sp.</title>
        <authorList>
            <person name="Pheiffer F."/>
            <person name="Schneider Y.K."/>
            <person name="Hansen E.H."/>
            <person name="Andersen J.H."/>
            <person name="Isaksson J."/>
            <person name="Busche T."/>
            <person name="R C."/>
            <person name="Kalinowski J."/>
            <person name="Zyl L.V."/>
            <person name="Trindade M."/>
        </authorList>
    </citation>
    <scope>NUCLEOTIDE SEQUENCE [LARGE SCALE GENOMIC DNA]</scope>
    <source>
        <strain evidence="2 3">XOM25</strain>
    </source>
</reference>
<reference evidence="2 3" key="1">
    <citation type="journal article" date="2015" name="Genome Announc.">
        <title>Draft Genome Sequences of Marine Isolates of Thalassomonas viridans and Thalassomonas actiniarum.</title>
        <authorList>
            <person name="Olonade I."/>
            <person name="van Zyl L.J."/>
            <person name="Trindade M."/>
        </authorList>
    </citation>
    <scope>NUCLEOTIDE SEQUENCE [LARGE SCALE GENOMIC DNA]</scope>
    <source>
        <strain evidence="2 3">XOM25</strain>
    </source>
</reference>
<evidence type="ECO:0000256" key="1">
    <source>
        <dbReference type="SAM" id="MobiDB-lite"/>
    </source>
</evidence>
<dbReference type="RefSeq" id="WP_044839050.1">
    <property type="nucleotide sequence ID" value="NZ_CP059734.1"/>
</dbReference>
<dbReference type="AlphaFoldDB" id="A0AAE9Z9D8"/>